<feature type="domain" description="Transglutaminase-like" evidence="1">
    <location>
        <begin position="210"/>
        <end position="266"/>
    </location>
</feature>
<dbReference type="Pfam" id="PF01841">
    <property type="entry name" value="Transglut_core"/>
    <property type="match status" value="1"/>
</dbReference>
<dbReference type="SUPFAM" id="SSF63825">
    <property type="entry name" value="YWTD domain"/>
    <property type="match status" value="1"/>
</dbReference>
<protein>
    <submittedName>
        <fullName evidence="2">Transglutaminase domain-containing protein</fullName>
    </submittedName>
</protein>
<reference evidence="2 3" key="1">
    <citation type="submission" date="2010-12" db="EMBL/GenBank/DDBJ databases">
        <title>Complete sequence of Bacillus cellulosilyticus DSM 2522.</title>
        <authorList>
            <consortium name="US DOE Joint Genome Institute"/>
            <person name="Lucas S."/>
            <person name="Copeland A."/>
            <person name="Lapidus A."/>
            <person name="Cheng J.-F."/>
            <person name="Bruce D."/>
            <person name="Goodwin L."/>
            <person name="Pitluck S."/>
            <person name="Chertkov O."/>
            <person name="Detter J.C."/>
            <person name="Han C."/>
            <person name="Tapia R."/>
            <person name="Land M."/>
            <person name="Hauser L."/>
            <person name="Jeffries C."/>
            <person name="Kyrpides N."/>
            <person name="Ivanova N."/>
            <person name="Mikhailova N."/>
            <person name="Brumm P."/>
            <person name="Mead D."/>
            <person name="Woyke T."/>
        </authorList>
    </citation>
    <scope>NUCLEOTIDE SEQUENCE [LARGE SCALE GENOMIC DNA]</scope>
    <source>
        <strain evidence="3">ATCC 21833 / DSM 2522 / FERM P-1141 / JCM 9156 / N-4</strain>
    </source>
</reference>
<proteinExistence type="predicted"/>
<dbReference type="SMART" id="SM00460">
    <property type="entry name" value="TGc"/>
    <property type="match status" value="1"/>
</dbReference>
<accession>E6TU11</accession>
<gene>
    <name evidence="2" type="ordered locus">Bcell_3802</name>
</gene>
<dbReference type="Pfam" id="PF16472">
    <property type="entry name" value="DUF5050"/>
    <property type="match status" value="1"/>
</dbReference>
<dbReference type="PANTHER" id="PTHR46333:SF2">
    <property type="entry name" value="CYTOKINESIS PROTEIN 3"/>
    <property type="match status" value="1"/>
</dbReference>
<dbReference type="Gene3D" id="3.10.620.30">
    <property type="match status" value="1"/>
</dbReference>
<keyword evidence="3" id="KW-1185">Reference proteome</keyword>
<evidence type="ECO:0000313" key="3">
    <source>
        <dbReference type="Proteomes" id="UP000001401"/>
    </source>
</evidence>
<dbReference type="EMBL" id="CP002394">
    <property type="protein sequence ID" value="ADU32042.1"/>
    <property type="molecule type" value="Genomic_DNA"/>
</dbReference>
<dbReference type="InterPro" id="IPR038765">
    <property type="entry name" value="Papain-like_cys_pep_sf"/>
</dbReference>
<dbReference type="InterPro" id="IPR002931">
    <property type="entry name" value="Transglutaminase-like"/>
</dbReference>
<name>E6TU11_EVAC2</name>
<dbReference type="InterPro" id="IPR052557">
    <property type="entry name" value="CAP/Cytokinesis_protein"/>
</dbReference>
<dbReference type="SUPFAM" id="SSF54001">
    <property type="entry name" value="Cysteine proteinases"/>
    <property type="match status" value="1"/>
</dbReference>
<evidence type="ECO:0000259" key="1">
    <source>
        <dbReference type="SMART" id="SM00460"/>
    </source>
</evidence>
<dbReference type="HOGENOM" id="CLU_661656_0_0_9"/>
<dbReference type="KEGG" id="bco:Bcell_3802"/>
<dbReference type="PANTHER" id="PTHR46333">
    <property type="entry name" value="CYTOKINESIS PROTEIN 3"/>
    <property type="match status" value="1"/>
</dbReference>
<organism evidence="2 3">
    <name type="scientific">Evansella cellulosilytica (strain ATCC 21833 / DSM 2522 / FERM P-1141 / JCM 9156 / N-4)</name>
    <name type="common">Bacillus cellulosilyticus</name>
    <dbReference type="NCBI Taxonomy" id="649639"/>
    <lineage>
        <taxon>Bacteria</taxon>
        <taxon>Bacillati</taxon>
        <taxon>Bacillota</taxon>
        <taxon>Bacilli</taxon>
        <taxon>Bacillales</taxon>
        <taxon>Bacillaceae</taxon>
        <taxon>Evansella</taxon>
    </lineage>
</organism>
<sequence>MGKIKPIIAFGALLLVLWFIVSGEEDRLSERIGYYMPSSSNTREILPNVVSPSKEMTAEQAIDEVLVYEREVEQLPFDTLYEAILHALLDQKEDINVSQYSMDHEEVYATRLQVIEDHPEIFYFDHEESYFWTDGTLEFNYLYSEEDIEAKRAALDNKVNTIIDRFISSNMSDLEKVIELHDYVVLNTVYDYENFENNTVPPLSFTAYGALINGVAVCDGYTKAMNLLLREVGVESKYVVGVANGNGHSWNLVHIDGEWYKLDATWNDPVPDREGRVSYQYFLITDDKLEQTHEWEKTDYPKATSTRFSYFEELVHSQRHGNIIYYTDDESLYQMNIDGTNKKKIAPVRAYEIAVGGDWLYFSNFSHGGYLFKIKKDGSELTELNDFYTTHILYEEGKLHFTEHETDERYYLEVE</sequence>
<dbReference type="eggNOG" id="COG5279">
    <property type="taxonomic scope" value="Bacteria"/>
</dbReference>
<dbReference type="Proteomes" id="UP000001401">
    <property type="component" value="Chromosome"/>
</dbReference>
<dbReference type="InterPro" id="IPR032485">
    <property type="entry name" value="LRP1-like_beta_prop"/>
</dbReference>
<dbReference type="AlphaFoldDB" id="E6TU11"/>
<dbReference type="OrthoDB" id="9788327at2"/>
<evidence type="ECO:0000313" key="2">
    <source>
        <dbReference type="EMBL" id="ADU32042.1"/>
    </source>
</evidence>
<dbReference type="RefSeq" id="WP_013490373.1">
    <property type="nucleotide sequence ID" value="NC_014829.1"/>
</dbReference>
<dbReference type="GO" id="GO:0005737">
    <property type="term" value="C:cytoplasm"/>
    <property type="evidence" value="ECO:0007669"/>
    <property type="project" value="TreeGrafter"/>
</dbReference>